<dbReference type="PANTHER" id="PTHR11559">
    <property type="entry name" value="CARBOXYLESTERASE"/>
    <property type="match status" value="1"/>
</dbReference>
<evidence type="ECO:0000256" key="3">
    <source>
        <dbReference type="RuleBase" id="RU361235"/>
    </source>
</evidence>
<organism evidence="6 7">
    <name type="scientific">Branchiostoma floridae</name>
    <name type="common">Florida lancelet</name>
    <name type="synonym">Amphioxus</name>
    <dbReference type="NCBI Taxonomy" id="7739"/>
    <lineage>
        <taxon>Eukaryota</taxon>
        <taxon>Metazoa</taxon>
        <taxon>Chordata</taxon>
        <taxon>Cephalochordata</taxon>
        <taxon>Leptocardii</taxon>
        <taxon>Amphioxiformes</taxon>
        <taxon>Branchiostomatidae</taxon>
        <taxon>Branchiostoma</taxon>
    </lineage>
</organism>
<dbReference type="Gene3D" id="3.40.50.1820">
    <property type="entry name" value="alpha/beta hydrolase"/>
    <property type="match status" value="1"/>
</dbReference>
<keyword evidence="6" id="KW-1185">Reference proteome</keyword>
<dbReference type="RefSeq" id="XP_035697410.1">
    <property type="nucleotide sequence ID" value="XM_035841517.1"/>
</dbReference>
<keyword evidence="4" id="KW-0472">Membrane</keyword>
<evidence type="ECO:0000259" key="5">
    <source>
        <dbReference type="Pfam" id="PF00135"/>
    </source>
</evidence>
<reference evidence="7" key="2">
    <citation type="submission" date="2025-08" db="UniProtKB">
        <authorList>
            <consortium name="RefSeq"/>
        </authorList>
    </citation>
    <scope>IDENTIFICATION</scope>
    <source>
        <strain evidence="7">S238N-H82</strain>
        <tissue evidence="7">Testes</tissue>
    </source>
</reference>
<dbReference type="InterPro" id="IPR019826">
    <property type="entry name" value="Carboxylesterase_B_AS"/>
</dbReference>
<reference evidence="6" key="1">
    <citation type="journal article" date="2020" name="Nat. Ecol. Evol.">
        <title>Deeply conserved synteny resolves early events in vertebrate evolution.</title>
        <authorList>
            <person name="Simakov O."/>
            <person name="Marletaz F."/>
            <person name="Yue J.X."/>
            <person name="O'Connell B."/>
            <person name="Jenkins J."/>
            <person name="Brandt A."/>
            <person name="Calef R."/>
            <person name="Tung C.H."/>
            <person name="Huang T.K."/>
            <person name="Schmutz J."/>
            <person name="Satoh N."/>
            <person name="Yu J.K."/>
            <person name="Putnam N.H."/>
            <person name="Green R.E."/>
            <person name="Rokhsar D.S."/>
        </authorList>
    </citation>
    <scope>NUCLEOTIDE SEQUENCE [LARGE SCALE GENOMIC DNA]</scope>
    <source>
        <strain evidence="6">S238N-H82</strain>
    </source>
</reference>
<dbReference type="InterPro" id="IPR002018">
    <property type="entry name" value="CarbesteraseB"/>
</dbReference>
<comment type="similarity">
    <text evidence="1 3">Belongs to the type-B carboxylesterase/lipase family.</text>
</comment>
<dbReference type="AlphaFoldDB" id="A0A9J7MAP6"/>
<accession>A0A9J7MAP6</accession>
<dbReference type="SUPFAM" id="SSF53474">
    <property type="entry name" value="alpha/beta-Hydrolases"/>
    <property type="match status" value="1"/>
</dbReference>
<sequence length="614" mass="68817">MFKSRGTIFAMQSTAAVCSSLVWWWILLVTCPGLPSGRPDDWPPHDPPIDQGEDVVASIVSGRLRGRTARVTAGRVQVYMFLGVPYASPPVGGLRFHAPLPHEPWTGVRNATQHGAHCAQNIPQDRRFYHSIPLFMPHDRISEDCLFLDVYTPTMNTSARLAVMFFIHGGGLFSGSGAQYDGRALAAMGNIVVVIINYRLGILGFSGIGGQWNVGFLDQISALRWVQHNIHVFGGDPGRVTIAGQSAGGGSVGWLVLSPLTAGLFRRAISQSGAATTIPTQNTDYTMHVCFLLSDMCTRPSPSEEFECLNLDLRNASAEDFANQTRRGRPPAPAVDGFFLPDQPRTLLKNGSARNIEYLMGVTNHELGHAISQDWDFSGEEDRDQIRSIINAGYRKYFQCINEQTNGYIDVSKFISNSLLDLYMAEQDPLMQISGDLMFTVPTVNTAWYRTDTPVYLYEFQHRPSWHHSKPGHVKADHGDELLFVFGAPFFDWPRNPADPAWRLNFTEEERVLSRKIMTYWTNFVKTGDPNRGDTEPTSTFDLEAWPRYSREDQEYLQLDLDISTAHRLKEEKVKLINDMLMCSNSSVSSSNLEGTWTITTPCLLMLLLYYGRL</sequence>
<evidence type="ECO:0000313" key="6">
    <source>
        <dbReference type="Proteomes" id="UP000001554"/>
    </source>
</evidence>
<dbReference type="EC" id="3.1.1.-" evidence="3"/>
<dbReference type="GeneID" id="118430569"/>
<feature type="transmembrane region" description="Helical" evidence="4">
    <location>
        <begin position="7"/>
        <end position="26"/>
    </location>
</feature>
<evidence type="ECO:0000256" key="4">
    <source>
        <dbReference type="SAM" id="Phobius"/>
    </source>
</evidence>
<proteinExistence type="inferred from homology"/>
<dbReference type="PROSITE" id="PS00122">
    <property type="entry name" value="CARBOXYLESTERASE_B_1"/>
    <property type="match status" value="1"/>
</dbReference>
<dbReference type="GO" id="GO:0016787">
    <property type="term" value="F:hydrolase activity"/>
    <property type="evidence" value="ECO:0007669"/>
    <property type="project" value="UniProtKB-KW"/>
</dbReference>
<dbReference type="InterPro" id="IPR050309">
    <property type="entry name" value="Type-B_Carboxylest/Lipase"/>
</dbReference>
<keyword evidence="4" id="KW-0812">Transmembrane</keyword>
<feature type="domain" description="Carboxylesterase type B" evidence="5">
    <location>
        <begin position="57"/>
        <end position="575"/>
    </location>
</feature>
<dbReference type="KEGG" id="bfo:118430569"/>
<dbReference type="PROSITE" id="PS00941">
    <property type="entry name" value="CARBOXYLESTERASE_B_2"/>
    <property type="match status" value="1"/>
</dbReference>
<dbReference type="OMA" id="HEMIADW"/>
<evidence type="ECO:0000256" key="1">
    <source>
        <dbReference type="ARBA" id="ARBA00005964"/>
    </source>
</evidence>
<dbReference type="Proteomes" id="UP000001554">
    <property type="component" value="Chromosome 14"/>
</dbReference>
<keyword evidence="4" id="KW-1133">Transmembrane helix</keyword>
<dbReference type="OrthoDB" id="3200163at2759"/>
<evidence type="ECO:0000256" key="2">
    <source>
        <dbReference type="ARBA" id="ARBA00022801"/>
    </source>
</evidence>
<evidence type="ECO:0000313" key="7">
    <source>
        <dbReference type="RefSeq" id="XP_035697410.1"/>
    </source>
</evidence>
<keyword evidence="2 3" id="KW-0378">Hydrolase</keyword>
<dbReference type="InterPro" id="IPR029058">
    <property type="entry name" value="AB_hydrolase_fold"/>
</dbReference>
<dbReference type="InterPro" id="IPR019819">
    <property type="entry name" value="Carboxylesterase_B_CS"/>
</dbReference>
<name>A0A9J7MAP6_BRAFL</name>
<protein>
    <recommendedName>
        <fullName evidence="3">Carboxylic ester hydrolase</fullName>
        <ecNumber evidence="3">3.1.1.-</ecNumber>
    </recommendedName>
</protein>
<dbReference type="Pfam" id="PF00135">
    <property type="entry name" value="COesterase"/>
    <property type="match status" value="1"/>
</dbReference>
<dbReference type="FunFam" id="3.40.50.1820:FF:000128">
    <property type="entry name" value="Carboxylic ester hydrolase"/>
    <property type="match status" value="1"/>
</dbReference>
<gene>
    <name evidence="7" type="primary">LOC118430569</name>
</gene>